<protein>
    <recommendedName>
        <fullName evidence="3">SUKH-4 immunity protein</fullName>
    </recommendedName>
</protein>
<name>D1BJL3_SANKS</name>
<dbReference type="STRING" id="446469.Sked_03000"/>
<gene>
    <name evidence="1" type="ordered locus">Sked_03000</name>
</gene>
<evidence type="ECO:0008006" key="3">
    <source>
        <dbReference type="Google" id="ProtNLM"/>
    </source>
</evidence>
<dbReference type="Proteomes" id="UP000000322">
    <property type="component" value="Chromosome"/>
</dbReference>
<sequence>MSRLTDLLTPRLPAGFSIPEPLDRAWSWMEQQGWVVDGPNGYFVTPYAGTRQLGVVFSAQESLSGWFEPGDPCYDQLVPIAQVSGDGSTGAVWIDGDRARFVVLGSDGETFLLADSAVDFLRLVAIGHRELTSWELEEEPEDDEAVEAHAAFRTWVETELGAEVPATWTVADPDPFEEWVGRMQAER</sequence>
<accession>D1BJL3</accession>
<keyword evidence="2" id="KW-1185">Reference proteome</keyword>
<dbReference type="EMBL" id="CP001819">
    <property type="protein sequence ID" value="ACZ20269.1"/>
    <property type="molecule type" value="Genomic_DNA"/>
</dbReference>
<organism evidence="1 2">
    <name type="scientific">Sanguibacter keddieii (strain ATCC 51767 / DSM 10542 / NCFB 3025 / ST-74)</name>
    <dbReference type="NCBI Taxonomy" id="446469"/>
    <lineage>
        <taxon>Bacteria</taxon>
        <taxon>Bacillati</taxon>
        <taxon>Actinomycetota</taxon>
        <taxon>Actinomycetes</taxon>
        <taxon>Micrococcales</taxon>
        <taxon>Sanguibacteraceae</taxon>
        <taxon>Sanguibacter</taxon>
    </lineage>
</organism>
<reference evidence="1 2" key="1">
    <citation type="journal article" date="2009" name="Stand. Genomic Sci.">
        <title>Complete genome sequence of Sanguibacter keddieii type strain (ST-74).</title>
        <authorList>
            <person name="Ivanova N."/>
            <person name="Sikorski J."/>
            <person name="Sims D."/>
            <person name="Brettin T."/>
            <person name="Detter J.C."/>
            <person name="Han C."/>
            <person name="Lapidus A."/>
            <person name="Copeland A."/>
            <person name="Glavina Del Rio T."/>
            <person name="Nolan M."/>
            <person name="Chen F."/>
            <person name="Lucas S."/>
            <person name="Tice H."/>
            <person name="Cheng J.F."/>
            <person name="Bruce D."/>
            <person name="Goodwin L."/>
            <person name="Pitluck S."/>
            <person name="Pati A."/>
            <person name="Mavromatis K."/>
            <person name="Chen A."/>
            <person name="Palaniappan K."/>
            <person name="D'haeseleer P."/>
            <person name="Chain P."/>
            <person name="Bristow J."/>
            <person name="Eisen J.A."/>
            <person name="Markowitz V."/>
            <person name="Hugenholtz P."/>
            <person name="Goker M."/>
            <person name="Pukall R."/>
            <person name="Klenk H.P."/>
            <person name="Kyrpides N.C."/>
        </authorList>
    </citation>
    <scope>NUCLEOTIDE SEQUENCE [LARGE SCALE GENOMIC DNA]</scope>
    <source>
        <strain evidence="2">ATCC 51767 / DSM 10542 / NCFB 3025 / ST-74</strain>
    </source>
</reference>
<proteinExistence type="predicted"/>
<dbReference type="OrthoDB" id="9816539at2"/>
<dbReference type="AlphaFoldDB" id="D1BJL3"/>
<dbReference type="RefSeq" id="WP_012865338.1">
    <property type="nucleotide sequence ID" value="NC_013521.1"/>
</dbReference>
<dbReference type="eggNOG" id="ENOG502ZZEG">
    <property type="taxonomic scope" value="Bacteria"/>
</dbReference>
<dbReference type="HOGENOM" id="CLU_112770_0_0_11"/>
<evidence type="ECO:0000313" key="1">
    <source>
        <dbReference type="EMBL" id="ACZ20269.1"/>
    </source>
</evidence>
<dbReference type="KEGG" id="ske:Sked_03000"/>
<evidence type="ECO:0000313" key="2">
    <source>
        <dbReference type="Proteomes" id="UP000000322"/>
    </source>
</evidence>